<dbReference type="STRING" id="58919.A0A316ZCF2"/>
<dbReference type="RefSeq" id="XP_025598192.1">
    <property type="nucleotide sequence ID" value="XM_025742452.1"/>
</dbReference>
<comment type="subcellular location">
    <subcellularLocation>
        <location evidence="1">Membrane</location>
        <topology evidence="1">Multi-pass membrane protein</topology>
    </subcellularLocation>
</comment>
<evidence type="ECO:0000256" key="4">
    <source>
        <dbReference type="ARBA" id="ARBA00022692"/>
    </source>
</evidence>
<feature type="transmembrane region" description="Helical" evidence="8">
    <location>
        <begin position="77"/>
        <end position="102"/>
    </location>
</feature>
<sequence length="420" mass="44754">MSSGPVGNKVFAPAIFFIAFREALEASLVIGILSGMLESLVLHKTKDSPTSTQQSDVAADELREKEARTLIRRLRKIVILGALSGLAVAFAIGAAFLAVFYTQANDLYGKAEELWEGIFCLIAVLLITPMSLAILRADKSRAKWQKKLRSAFSPQTEQPAVSEAPSSDAAHSPVLEKSHSGGSPGEEKSNEAATLPTLATSAPPAKRSLITRTKELFSPLAQNRRGAAAIFFIPFVTTLREGLEGVVFIGGVSLGLPASSIPLPAIVGIAVGLLCGWLIFRAGTVGKHVRIFLLVSTCALLLIASGMASRAVYYLQFYSYIQLVGGSAAESGDGPGSYYHRGYVWHLDCCNPETNSGGSGWSILNALVGWNNTATLGSVLAYVFYWLAITAYLVYAAWKEGRLGKAVRRVRGGPRAASTA</sequence>
<dbReference type="AlphaFoldDB" id="A0A316ZCF2"/>
<evidence type="ECO:0000256" key="2">
    <source>
        <dbReference type="ARBA" id="ARBA00008333"/>
    </source>
</evidence>
<evidence type="ECO:0000256" key="8">
    <source>
        <dbReference type="SAM" id="Phobius"/>
    </source>
</evidence>
<evidence type="ECO:0000256" key="7">
    <source>
        <dbReference type="SAM" id="MobiDB-lite"/>
    </source>
</evidence>
<dbReference type="GeneID" id="37269996"/>
<dbReference type="PANTHER" id="PTHR31632">
    <property type="entry name" value="IRON TRANSPORTER FTH1"/>
    <property type="match status" value="1"/>
</dbReference>
<dbReference type="Proteomes" id="UP000245946">
    <property type="component" value="Unassembled WGS sequence"/>
</dbReference>
<dbReference type="GO" id="GO:0033573">
    <property type="term" value="C:high-affinity iron permease complex"/>
    <property type="evidence" value="ECO:0007669"/>
    <property type="project" value="InterPro"/>
</dbReference>
<proteinExistence type="inferred from homology"/>
<evidence type="ECO:0000256" key="6">
    <source>
        <dbReference type="ARBA" id="ARBA00023136"/>
    </source>
</evidence>
<evidence type="ECO:0000256" key="5">
    <source>
        <dbReference type="ARBA" id="ARBA00022989"/>
    </source>
</evidence>
<keyword evidence="5 8" id="KW-1133">Transmembrane helix</keyword>
<feature type="region of interest" description="Disordered" evidence="7">
    <location>
        <begin position="148"/>
        <end position="197"/>
    </location>
</feature>
<keyword evidence="4 8" id="KW-0812">Transmembrane</keyword>
<keyword evidence="6 8" id="KW-0472">Membrane</keyword>
<keyword evidence="3" id="KW-0410">Iron transport</keyword>
<keyword evidence="3" id="KW-0406">Ion transport</keyword>
<dbReference type="PANTHER" id="PTHR31632:SF2">
    <property type="entry name" value="PLASMA MEMBRANE IRON PERMEASE"/>
    <property type="match status" value="1"/>
</dbReference>
<evidence type="ECO:0000256" key="3">
    <source>
        <dbReference type="ARBA" id="ARBA00022496"/>
    </source>
</evidence>
<comment type="similarity">
    <text evidence="2">Belongs to the oxidase-dependent Fe transporter (OFeT) (TC 9.A.10.1) family.</text>
</comment>
<dbReference type="Pfam" id="PF03239">
    <property type="entry name" value="FTR1"/>
    <property type="match status" value="1"/>
</dbReference>
<feature type="transmembrane region" description="Helical" evidence="8">
    <location>
        <begin position="114"/>
        <end position="137"/>
    </location>
</feature>
<keyword evidence="3" id="KW-0408">Iron</keyword>
<feature type="transmembrane region" description="Helical" evidence="8">
    <location>
        <begin position="261"/>
        <end position="280"/>
    </location>
</feature>
<gene>
    <name evidence="9" type="ORF">FA09DRAFT_330076</name>
</gene>
<keyword evidence="10" id="KW-1185">Reference proteome</keyword>
<protein>
    <submittedName>
        <fullName evidence="9">Iron permease FTR1</fullName>
    </submittedName>
</protein>
<dbReference type="OrthoDB" id="4364at2759"/>
<feature type="transmembrane region" description="Helical" evidence="8">
    <location>
        <begin position="379"/>
        <end position="398"/>
    </location>
</feature>
<accession>A0A316ZCF2</accession>
<evidence type="ECO:0000256" key="1">
    <source>
        <dbReference type="ARBA" id="ARBA00004141"/>
    </source>
</evidence>
<feature type="transmembrane region" description="Helical" evidence="8">
    <location>
        <begin position="292"/>
        <end position="313"/>
    </location>
</feature>
<dbReference type="InterPro" id="IPR004923">
    <property type="entry name" value="FTR1/Fip1/EfeU"/>
</dbReference>
<dbReference type="EMBL" id="KZ819293">
    <property type="protein sequence ID" value="PWN97913.1"/>
    <property type="molecule type" value="Genomic_DNA"/>
</dbReference>
<evidence type="ECO:0000313" key="10">
    <source>
        <dbReference type="Proteomes" id="UP000245946"/>
    </source>
</evidence>
<organism evidence="9 10">
    <name type="scientific">Tilletiopsis washingtonensis</name>
    <dbReference type="NCBI Taxonomy" id="58919"/>
    <lineage>
        <taxon>Eukaryota</taxon>
        <taxon>Fungi</taxon>
        <taxon>Dikarya</taxon>
        <taxon>Basidiomycota</taxon>
        <taxon>Ustilaginomycotina</taxon>
        <taxon>Exobasidiomycetes</taxon>
        <taxon>Entylomatales</taxon>
        <taxon>Entylomatales incertae sedis</taxon>
        <taxon>Tilletiopsis</taxon>
    </lineage>
</organism>
<name>A0A316ZCF2_9BASI</name>
<reference evidence="9 10" key="1">
    <citation type="journal article" date="2018" name="Mol. Biol. Evol.">
        <title>Broad Genomic Sampling Reveals a Smut Pathogenic Ancestry of the Fungal Clade Ustilaginomycotina.</title>
        <authorList>
            <person name="Kijpornyongpan T."/>
            <person name="Mondo S.J."/>
            <person name="Barry K."/>
            <person name="Sandor L."/>
            <person name="Lee J."/>
            <person name="Lipzen A."/>
            <person name="Pangilinan J."/>
            <person name="LaButti K."/>
            <person name="Hainaut M."/>
            <person name="Henrissat B."/>
            <person name="Grigoriev I.V."/>
            <person name="Spatafora J.W."/>
            <person name="Aime M.C."/>
        </authorList>
    </citation>
    <scope>NUCLEOTIDE SEQUENCE [LARGE SCALE GENOMIC DNA]</scope>
    <source>
        <strain evidence="9 10">MCA 4186</strain>
    </source>
</reference>
<keyword evidence="3" id="KW-0813">Transport</keyword>
<feature type="transmembrane region" description="Helical" evidence="8">
    <location>
        <begin position="227"/>
        <end position="249"/>
    </location>
</feature>
<evidence type="ECO:0000313" key="9">
    <source>
        <dbReference type="EMBL" id="PWN97913.1"/>
    </source>
</evidence>
<feature type="compositionally biased region" description="Basic and acidic residues" evidence="7">
    <location>
        <begin position="174"/>
        <end position="190"/>
    </location>
</feature>
<feature type="transmembrane region" description="Helical" evidence="8">
    <location>
        <begin position="12"/>
        <end position="37"/>
    </location>
</feature>
<dbReference type="GO" id="GO:0015093">
    <property type="term" value="F:ferrous iron transmembrane transporter activity"/>
    <property type="evidence" value="ECO:0007669"/>
    <property type="project" value="TreeGrafter"/>
</dbReference>